<evidence type="ECO:0000313" key="2">
    <source>
        <dbReference type="EMBL" id="KAJ4966659.1"/>
    </source>
</evidence>
<dbReference type="Proteomes" id="UP001141806">
    <property type="component" value="Unassembled WGS sequence"/>
</dbReference>
<accession>A0A9Q0QP90</accession>
<dbReference type="AlphaFoldDB" id="A0A9Q0QP90"/>
<dbReference type="OrthoDB" id="1917248at2759"/>
<name>A0A9Q0QP90_9MAGN</name>
<dbReference type="EMBL" id="JAMYWD010000007">
    <property type="protein sequence ID" value="KAJ4966659.1"/>
    <property type="molecule type" value="Genomic_DNA"/>
</dbReference>
<evidence type="ECO:0000313" key="3">
    <source>
        <dbReference type="Proteomes" id="UP001141806"/>
    </source>
</evidence>
<evidence type="ECO:0000256" key="1">
    <source>
        <dbReference type="SAM" id="MobiDB-lite"/>
    </source>
</evidence>
<gene>
    <name evidence="2" type="ORF">NE237_018508</name>
</gene>
<keyword evidence="3" id="KW-1185">Reference proteome</keyword>
<comment type="caution">
    <text evidence="2">The sequence shown here is derived from an EMBL/GenBank/DDBJ whole genome shotgun (WGS) entry which is preliminary data.</text>
</comment>
<organism evidence="2 3">
    <name type="scientific">Protea cynaroides</name>
    <dbReference type="NCBI Taxonomy" id="273540"/>
    <lineage>
        <taxon>Eukaryota</taxon>
        <taxon>Viridiplantae</taxon>
        <taxon>Streptophyta</taxon>
        <taxon>Embryophyta</taxon>
        <taxon>Tracheophyta</taxon>
        <taxon>Spermatophyta</taxon>
        <taxon>Magnoliopsida</taxon>
        <taxon>Proteales</taxon>
        <taxon>Proteaceae</taxon>
        <taxon>Protea</taxon>
    </lineage>
</organism>
<proteinExistence type="predicted"/>
<reference evidence="2" key="1">
    <citation type="journal article" date="2023" name="Plant J.">
        <title>The genome of the king protea, Protea cynaroides.</title>
        <authorList>
            <person name="Chang J."/>
            <person name="Duong T.A."/>
            <person name="Schoeman C."/>
            <person name="Ma X."/>
            <person name="Roodt D."/>
            <person name="Barker N."/>
            <person name="Li Z."/>
            <person name="Van de Peer Y."/>
            <person name="Mizrachi E."/>
        </authorList>
    </citation>
    <scope>NUCLEOTIDE SEQUENCE</scope>
    <source>
        <tissue evidence="2">Young leaves</tissue>
    </source>
</reference>
<protein>
    <submittedName>
        <fullName evidence="2">Uncharacterized protein</fullName>
    </submittedName>
</protein>
<sequence>MNQRKPTMKPNMEQQGNHTNSMVELQDLSIFNLNDSENATQRNHSGQGGVTNVNGGYLRNNLANNCNLSMSNEESKIRAELEADVEKNLEEEIKDGICHLALQLHRLYQHQSGRNARESSNSEVQITIKMDGGSKIEINEIKKVARVNPRPQISNEEGKQGMVFPRTKKFNWVDTLRSGNSLVHQVHPNIKHDMKGGRNWNSALTDRKRANWR</sequence>
<feature type="region of interest" description="Disordered" evidence="1">
    <location>
        <begin position="193"/>
        <end position="213"/>
    </location>
</feature>